<evidence type="ECO:0000313" key="3">
    <source>
        <dbReference type="EMBL" id="KAJ6228241.1"/>
    </source>
</evidence>
<feature type="compositionally biased region" description="Basic and acidic residues" evidence="2">
    <location>
        <begin position="247"/>
        <end position="281"/>
    </location>
</feature>
<evidence type="ECO:0000256" key="2">
    <source>
        <dbReference type="SAM" id="MobiDB-lite"/>
    </source>
</evidence>
<comment type="caution">
    <text evidence="3">The sequence shown here is derived from an EMBL/GenBank/DDBJ whole genome shotgun (WGS) entry which is preliminary data.</text>
</comment>
<feature type="coiled-coil region" evidence="1">
    <location>
        <begin position="434"/>
        <end position="468"/>
    </location>
</feature>
<dbReference type="Proteomes" id="UP001150062">
    <property type="component" value="Unassembled WGS sequence"/>
</dbReference>
<reference evidence="3" key="1">
    <citation type="submission" date="2022-08" db="EMBL/GenBank/DDBJ databases">
        <title>Novel sulfate-reducing endosymbionts in the free-living metamonad Anaeramoeba.</title>
        <authorList>
            <person name="Jerlstrom-Hultqvist J."/>
            <person name="Cepicka I."/>
            <person name="Gallot-Lavallee L."/>
            <person name="Salas-Leiva D."/>
            <person name="Curtis B.A."/>
            <person name="Zahonova K."/>
            <person name="Pipaliya S."/>
            <person name="Dacks J."/>
            <person name="Roger A.J."/>
        </authorList>
    </citation>
    <scope>NUCLEOTIDE SEQUENCE</scope>
    <source>
        <strain evidence="3">Schooner1</strain>
    </source>
</reference>
<proteinExistence type="predicted"/>
<keyword evidence="4" id="KW-1185">Reference proteome</keyword>
<feature type="coiled-coil region" evidence="1">
    <location>
        <begin position="361"/>
        <end position="395"/>
    </location>
</feature>
<protein>
    <submittedName>
        <fullName evidence="3">Uncharacterized protein</fullName>
    </submittedName>
</protein>
<evidence type="ECO:0000313" key="4">
    <source>
        <dbReference type="Proteomes" id="UP001150062"/>
    </source>
</evidence>
<organism evidence="3 4">
    <name type="scientific">Anaeramoeba flamelloides</name>
    <dbReference type="NCBI Taxonomy" id="1746091"/>
    <lineage>
        <taxon>Eukaryota</taxon>
        <taxon>Metamonada</taxon>
        <taxon>Anaeramoebidae</taxon>
        <taxon>Anaeramoeba</taxon>
    </lineage>
</organism>
<name>A0ABQ8X744_9EUKA</name>
<keyword evidence="1" id="KW-0175">Coiled coil</keyword>
<evidence type="ECO:0000256" key="1">
    <source>
        <dbReference type="SAM" id="Coils"/>
    </source>
</evidence>
<feature type="region of interest" description="Disordered" evidence="2">
    <location>
        <begin position="235"/>
        <end position="281"/>
    </location>
</feature>
<dbReference type="EMBL" id="JAOAOG010000329">
    <property type="protein sequence ID" value="KAJ6228241.1"/>
    <property type="molecule type" value="Genomic_DNA"/>
</dbReference>
<accession>A0ABQ8X744</accession>
<sequence>MNDPESQKTENEILKNLVQQMKGELTKILELLKVQKKSNRSLKKKIKAEKLKNKQQTKEMIKLMSDLTRTRKQKQKNAEKGERLNQLILRSMTNLDICSDKYEGIKETICGNETKQPTDPQKSDKIKTQYQQEGDFIQVVKDGKQSQPSNAPKPKESNILQNLTKDEQIEALSLSLLQSNNFKKSLQTQLNTVTNELKKLSNTFEHITHKISEKKPERNLEKLIGVENQIQIEDFDNQEYSQNNLSKNEKNGATKDKENEKENENENIKQNIKERSKSIGTNSEEKKLIKIQTHDETSEKQRVSFLNSIKRSFIKFENYVDKMEKEKDKKGEQRKEKIIMDTKTKNNEFRKKVPATLIKKSQELFKKNKLLMKENKKQQNQISKDKQVIKQLLEKINISAKVVLDTSQNERNLEEENFNLQQKITEGQKVIVWANELRFKYQLLKTNHEKLEKENQQLLMEIEDLNIWKWKQTELTKMNQTEEMYQNKDYNSMSKQTINPKLNRKKRHLYRSMTLPRMPLNRQTSGITNKNKILTFNRNLKHKGRTKSMDLEEKNELSKISCQSCKNLSYLLNNSQKRFLTSQKRVKSLRSSTKDTQKTLKEIKRNQLDIFSLLRNIQLPTSISDKIRKASTIISRKLNQIQRNFKVILEETESKII</sequence>
<gene>
    <name evidence="3" type="ORF">M0813_09069</name>
</gene>